<keyword evidence="2" id="KW-1185">Reference proteome</keyword>
<dbReference type="EMBL" id="JARBHB010000009">
    <property type="protein sequence ID" value="KAJ8875374.1"/>
    <property type="molecule type" value="Genomic_DNA"/>
</dbReference>
<gene>
    <name evidence="1" type="ORF">PR048_023269</name>
</gene>
<protein>
    <submittedName>
        <fullName evidence="1">Uncharacterized protein</fullName>
    </submittedName>
</protein>
<sequence length="127" mass="14605">METRCRNIKSSRLNKSRFMQIVVSAKNVRGDRVGYEVSHLCGMFLCVGNAEGHLVKLIQKDSFNGVEDEHITPLTPFEDQHGILHIKKNVSERKDVLEFRHSALFPVDHLVIRLVYRLHVQFNHAGT</sequence>
<evidence type="ECO:0000313" key="2">
    <source>
        <dbReference type="Proteomes" id="UP001159363"/>
    </source>
</evidence>
<comment type="caution">
    <text evidence="1">The sequence shown here is derived from an EMBL/GenBank/DDBJ whole genome shotgun (WGS) entry which is preliminary data.</text>
</comment>
<organism evidence="1 2">
    <name type="scientific">Dryococelus australis</name>
    <dbReference type="NCBI Taxonomy" id="614101"/>
    <lineage>
        <taxon>Eukaryota</taxon>
        <taxon>Metazoa</taxon>
        <taxon>Ecdysozoa</taxon>
        <taxon>Arthropoda</taxon>
        <taxon>Hexapoda</taxon>
        <taxon>Insecta</taxon>
        <taxon>Pterygota</taxon>
        <taxon>Neoptera</taxon>
        <taxon>Polyneoptera</taxon>
        <taxon>Phasmatodea</taxon>
        <taxon>Verophasmatodea</taxon>
        <taxon>Anareolatae</taxon>
        <taxon>Phasmatidae</taxon>
        <taxon>Eurycanthinae</taxon>
        <taxon>Dryococelus</taxon>
    </lineage>
</organism>
<accession>A0ABQ9GTL6</accession>
<proteinExistence type="predicted"/>
<reference evidence="1 2" key="1">
    <citation type="submission" date="2023-02" db="EMBL/GenBank/DDBJ databases">
        <title>LHISI_Scaffold_Assembly.</title>
        <authorList>
            <person name="Stuart O.P."/>
            <person name="Cleave R."/>
            <person name="Magrath M.J.L."/>
            <person name="Mikheyev A.S."/>
        </authorList>
    </citation>
    <scope>NUCLEOTIDE SEQUENCE [LARGE SCALE GENOMIC DNA]</scope>
    <source>
        <strain evidence="1">Daus_M_001</strain>
        <tissue evidence="1">Leg muscle</tissue>
    </source>
</reference>
<dbReference type="Proteomes" id="UP001159363">
    <property type="component" value="Chromosome 8"/>
</dbReference>
<name>A0ABQ9GTL6_9NEOP</name>
<evidence type="ECO:0000313" key="1">
    <source>
        <dbReference type="EMBL" id="KAJ8875374.1"/>
    </source>
</evidence>